<evidence type="ECO:0000256" key="2">
    <source>
        <dbReference type="ARBA" id="ARBA00022942"/>
    </source>
</evidence>
<dbReference type="Pfam" id="PF10075">
    <property type="entry name" value="CSN8_PSD8_EIF3K"/>
    <property type="match status" value="1"/>
</dbReference>
<evidence type="ECO:0000259" key="3">
    <source>
        <dbReference type="PROSITE" id="PS50250"/>
    </source>
</evidence>
<dbReference type="PANTHER" id="PTHR12387">
    <property type="entry name" value="26S PROTEASOME NON-ATPASE REGULATORY SUBUNIT 8"/>
    <property type="match status" value="1"/>
</dbReference>
<comment type="caution">
    <text evidence="4">The sequence shown here is derived from an EMBL/GenBank/DDBJ whole genome shotgun (WGS) entry which is preliminary data.</text>
</comment>
<comment type="similarity">
    <text evidence="1">Belongs to the proteasome subunit S14 family.</text>
</comment>
<dbReference type="InterPro" id="IPR000717">
    <property type="entry name" value="PCI_dom"/>
</dbReference>
<dbReference type="GO" id="GO:0005634">
    <property type="term" value="C:nucleus"/>
    <property type="evidence" value="ECO:0007669"/>
    <property type="project" value="TreeGrafter"/>
</dbReference>
<proteinExistence type="inferred from homology"/>
<dbReference type="Gene3D" id="1.25.40.990">
    <property type="match status" value="1"/>
</dbReference>
<dbReference type="EMBL" id="LHPG02000004">
    <property type="protein sequence ID" value="PRW59293.1"/>
    <property type="molecule type" value="Genomic_DNA"/>
</dbReference>
<name>A0A2P6TZ15_CHLSO</name>
<gene>
    <name evidence="4" type="ORF">C2E21_2277</name>
</gene>
<evidence type="ECO:0000313" key="4">
    <source>
        <dbReference type="EMBL" id="PRW59293.1"/>
    </source>
</evidence>
<dbReference type="Proteomes" id="UP000239899">
    <property type="component" value="Unassembled WGS sequence"/>
</dbReference>
<dbReference type="PROSITE" id="PS50250">
    <property type="entry name" value="PCI"/>
    <property type="match status" value="1"/>
</dbReference>
<dbReference type="PANTHER" id="PTHR12387:SF0">
    <property type="entry name" value="26S PROTEASOME NON-ATPASE REGULATORY SUBUNIT 8"/>
    <property type="match status" value="1"/>
</dbReference>
<evidence type="ECO:0000256" key="1">
    <source>
        <dbReference type="ARBA" id="ARBA00009627"/>
    </source>
</evidence>
<reference evidence="4 5" key="1">
    <citation type="journal article" date="2018" name="Plant J.">
        <title>Genome sequences of Chlorella sorokiniana UTEX 1602 and Micractinium conductrix SAG 241.80: implications to maltose excretion by a green alga.</title>
        <authorList>
            <person name="Arriola M.B."/>
            <person name="Velmurugan N."/>
            <person name="Zhang Y."/>
            <person name="Plunkett M.H."/>
            <person name="Hondzo H."/>
            <person name="Barney B.M."/>
        </authorList>
    </citation>
    <scope>NUCLEOTIDE SEQUENCE [LARGE SCALE GENOMIC DNA]</scope>
    <source>
        <strain evidence="5">UTEX 1602</strain>
    </source>
</reference>
<dbReference type="GO" id="GO:0043161">
    <property type="term" value="P:proteasome-mediated ubiquitin-dependent protein catabolic process"/>
    <property type="evidence" value="ECO:0007669"/>
    <property type="project" value="TreeGrafter"/>
</dbReference>
<dbReference type="AlphaFoldDB" id="A0A2P6TZ15"/>
<dbReference type="GO" id="GO:0008541">
    <property type="term" value="C:proteasome regulatory particle, lid subcomplex"/>
    <property type="evidence" value="ECO:0007669"/>
    <property type="project" value="TreeGrafter"/>
</dbReference>
<protein>
    <submittedName>
        <fullName evidence="4">26S proteasome non-ATPase regulatory subunit 8-like protein A</fullName>
    </submittedName>
</protein>
<dbReference type="InterPro" id="IPR033464">
    <property type="entry name" value="CSN8_PSD8_EIF3K"/>
</dbReference>
<dbReference type="FunFam" id="1.25.40.990:FF:000001">
    <property type="entry name" value="26S proteasome non-ATPase regulatory subunit"/>
    <property type="match status" value="1"/>
</dbReference>
<sequence>MADLSAASAGLAQLQGAFGKGDLTACKQLLSRLKLELTKLPALPPVYEQSANAQQQLVLARQALELAVYLSVKQGDEAAFERNYAQLRVYYADARALLPPSDQEASLTALNLLRLLVQNRIAEFHTELEVVPQQVLASPEVGQVVELEQWLMEGAYNKVLDARARAANEYWHHFLDQLSSTVRDEVASCSERAYASLTLADAQALLMLGSQAEAEAYAKQHGWEVSNGRITFKPAADKEGGAGGAPLPSLEIISHCLNYAREVERIV</sequence>
<dbReference type="GO" id="GO:0005829">
    <property type="term" value="C:cytosol"/>
    <property type="evidence" value="ECO:0007669"/>
    <property type="project" value="TreeGrafter"/>
</dbReference>
<dbReference type="OrthoDB" id="8775810at2759"/>
<feature type="domain" description="PCI" evidence="3">
    <location>
        <begin position="78"/>
        <end position="248"/>
    </location>
</feature>
<keyword evidence="5" id="KW-1185">Reference proteome</keyword>
<evidence type="ECO:0000313" key="5">
    <source>
        <dbReference type="Proteomes" id="UP000239899"/>
    </source>
</evidence>
<keyword evidence="2" id="KW-0647">Proteasome</keyword>
<accession>A0A2P6TZ15</accession>
<dbReference type="STRING" id="3076.A0A2P6TZ15"/>
<dbReference type="InterPro" id="IPR006746">
    <property type="entry name" value="26S_Psome_Rpn12"/>
</dbReference>
<organism evidence="4 5">
    <name type="scientific">Chlorella sorokiniana</name>
    <name type="common">Freshwater green alga</name>
    <dbReference type="NCBI Taxonomy" id="3076"/>
    <lineage>
        <taxon>Eukaryota</taxon>
        <taxon>Viridiplantae</taxon>
        <taxon>Chlorophyta</taxon>
        <taxon>core chlorophytes</taxon>
        <taxon>Trebouxiophyceae</taxon>
        <taxon>Chlorellales</taxon>
        <taxon>Chlorellaceae</taxon>
        <taxon>Chlorella clade</taxon>
        <taxon>Chlorella</taxon>
    </lineage>
</organism>